<gene>
    <name evidence="2" type="ORF">UU34_C0001G0084</name>
</gene>
<comment type="caution">
    <text evidence="2">The sequence shown here is derived from an EMBL/GenBank/DDBJ whole genome shotgun (WGS) entry which is preliminary data.</text>
</comment>
<dbReference type="AlphaFoldDB" id="A0A0G0XKA5"/>
<dbReference type="Pfam" id="PF13560">
    <property type="entry name" value="HTH_31"/>
    <property type="match status" value="1"/>
</dbReference>
<dbReference type="SUPFAM" id="SSF47413">
    <property type="entry name" value="lambda repressor-like DNA-binding domains"/>
    <property type="match status" value="1"/>
</dbReference>
<evidence type="ECO:0000259" key="1">
    <source>
        <dbReference type="PROSITE" id="PS50943"/>
    </source>
</evidence>
<proteinExistence type="predicted"/>
<dbReference type="PANTHER" id="PTHR35010">
    <property type="entry name" value="BLL4672 PROTEIN-RELATED"/>
    <property type="match status" value="1"/>
</dbReference>
<feature type="domain" description="HTH cro/C1-type" evidence="1">
    <location>
        <begin position="9"/>
        <end position="64"/>
    </location>
</feature>
<organism evidence="2 3">
    <name type="scientific">Candidatus Curtissbacteria bacterium GW2011_GWA1_41_11</name>
    <dbReference type="NCBI Taxonomy" id="1618409"/>
    <lineage>
        <taxon>Bacteria</taxon>
        <taxon>Candidatus Curtissiibacteriota</taxon>
    </lineage>
</organism>
<sequence>MNISLGGLIKTYRINKRLSQFDVATAIGWNDTSRLSKIEQGRVKPTRPIVEKIMAALNLSSEERGEFLLTGGYLPSDEEITKIIKIVKEKINNWPYPAYLIDFTWRLLACNGATAKTFFIGPEMQKNLINVKPNLLEFAFLPKEILPVEISKGEDEKHCKPFPVAQIAQFKIEQIMRTNEKWYRELIKKMLTNDKFNRLWREITPELYQKTLLDYEYKIVKGNWLNKKITLQFHLLTSRVISDVRFQIVLYFPVEKNTQMFFTKNT</sequence>
<dbReference type="CDD" id="cd00093">
    <property type="entry name" value="HTH_XRE"/>
    <property type="match status" value="1"/>
</dbReference>
<evidence type="ECO:0000313" key="3">
    <source>
        <dbReference type="Proteomes" id="UP000034854"/>
    </source>
</evidence>
<dbReference type="Proteomes" id="UP000034854">
    <property type="component" value="Unassembled WGS sequence"/>
</dbReference>
<dbReference type="Gene3D" id="3.30.450.180">
    <property type="match status" value="1"/>
</dbReference>
<dbReference type="InterPro" id="IPR001387">
    <property type="entry name" value="Cro/C1-type_HTH"/>
</dbReference>
<dbReference type="EMBL" id="LCAG01000001">
    <property type="protein sequence ID" value="KKR88087.1"/>
    <property type="molecule type" value="Genomic_DNA"/>
</dbReference>
<dbReference type="GO" id="GO:0003677">
    <property type="term" value="F:DNA binding"/>
    <property type="evidence" value="ECO:0007669"/>
    <property type="project" value="InterPro"/>
</dbReference>
<reference evidence="2 3" key="1">
    <citation type="journal article" date="2015" name="Nature">
        <title>rRNA introns, odd ribosomes, and small enigmatic genomes across a large radiation of phyla.</title>
        <authorList>
            <person name="Brown C.T."/>
            <person name="Hug L.A."/>
            <person name="Thomas B.C."/>
            <person name="Sharon I."/>
            <person name="Castelle C.J."/>
            <person name="Singh A."/>
            <person name="Wilkins M.J."/>
            <person name="Williams K.H."/>
            <person name="Banfield J.F."/>
        </authorList>
    </citation>
    <scope>NUCLEOTIDE SEQUENCE [LARGE SCALE GENOMIC DNA]</scope>
</reference>
<evidence type="ECO:0000313" key="2">
    <source>
        <dbReference type="EMBL" id="KKR88087.1"/>
    </source>
</evidence>
<dbReference type="PROSITE" id="PS50943">
    <property type="entry name" value="HTH_CROC1"/>
    <property type="match status" value="1"/>
</dbReference>
<name>A0A0G0XKA5_9BACT</name>
<dbReference type="InterPro" id="IPR010982">
    <property type="entry name" value="Lambda_DNA-bd_dom_sf"/>
</dbReference>
<dbReference type="SMART" id="SM00530">
    <property type="entry name" value="HTH_XRE"/>
    <property type="match status" value="1"/>
</dbReference>
<accession>A0A0G0XKA5</accession>
<dbReference type="Gene3D" id="1.10.260.40">
    <property type="entry name" value="lambda repressor-like DNA-binding domains"/>
    <property type="match status" value="1"/>
</dbReference>
<protein>
    <recommendedName>
        <fullName evidence="1">HTH cro/C1-type domain-containing protein</fullName>
    </recommendedName>
</protein>
<dbReference type="PANTHER" id="PTHR35010:SF4">
    <property type="entry name" value="BLL5781 PROTEIN"/>
    <property type="match status" value="1"/>
</dbReference>